<proteinExistence type="predicted"/>
<protein>
    <submittedName>
        <fullName evidence="1">Uncharacterized protein</fullName>
    </submittedName>
</protein>
<organism evidence="1 2">
    <name type="scientific">Zarea fungicola</name>
    <dbReference type="NCBI Taxonomy" id="93591"/>
    <lineage>
        <taxon>Eukaryota</taxon>
        <taxon>Fungi</taxon>
        <taxon>Dikarya</taxon>
        <taxon>Ascomycota</taxon>
        <taxon>Pezizomycotina</taxon>
        <taxon>Sordariomycetes</taxon>
        <taxon>Hypocreomycetidae</taxon>
        <taxon>Hypocreales</taxon>
        <taxon>Cordycipitaceae</taxon>
        <taxon>Zarea</taxon>
    </lineage>
</organism>
<accession>A0ACC1MLC7</accession>
<gene>
    <name evidence="1" type="ORF">NQ176_g9575</name>
</gene>
<dbReference type="Proteomes" id="UP001143910">
    <property type="component" value="Unassembled WGS sequence"/>
</dbReference>
<reference evidence="1" key="1">
    <citation type="submission" date="2022-08" db="EMBL/GenBank/DDBJ databases">
        <title>Genome Sequence of Lecanicillium fungicola.</title>
        <authorList>
            <person name="Buettner E."/>
        </authorList>
    </citation>
    <scope>NUCLEOTIDE SEQUENCE</scope>
    <source>
        <strain evidence="1">Babe33</strain>
    </source>
</reference>
<comment type="caution">
    <text evidence="1">The sequence shown here is derived from an EMBL/GenBank/DDBJ whole genome shotgun (WGS) entry which is preliminary data.</text>
</comment>
<evidence type="ECO:0000313" key="1">
    <source>
        <dbReference type="EMBL" id="KAJ2967615.1"/>
    </source>
</evidence>
<sequence>MYTGTECALKLPALKHSLGGDVSVFLYQTGLPRFYDPTAIMKFTAGIIAVLASCAAAVTTPGEAFTFPRDGSSSTASLGRSLARLVLLQRLAGAGEGPTIRDIPESIKAEDAVAILNKYAPFREALFSTAPATVPKRLLVMIDGMTTEQIKDAREALGQDATFMIDDLPRSAANRDFLEIDAYNAGATNLHSCSLGEIVQMTDRECWGKESTAARYSVSKNPESMKDILDALRAIPELAKAGAIESTIVLLPETNENAKASWSDQPQELRRRQAEQVISSNHKSTPVSVTPAAASSGGLFIPKKAIPSCFNSLESCIAATGNCSSPRGACVNKYGAVPENPKEGEVCFTCLCGRTYSSSGKWSDQWAGPTCAKKDVSVPFWLFFGFTIVIVAVVWGSISLLFSVGEEKLPGVIGAGVSRAK</sequence>
<keyword evidence="2" id="KW-1185">Reference proteome</keyword>
<dbReference type="EMBL" id="JANJQO010002238">
    <property type="protein sequence ID" value="KAJ2967615.1"/>
    <property type="molecule type" value="Genomic_DNA"/>
</dbReference>
<name>A0ACC1MLC7_9HYPO</name>
<evidence type="ECO:0000313" key="2">
    <source>
        <dbReference type="Proteomes" id="UP001143910"/>
    </source>
</evidence>